<feature type="compositionally biased region" description="Low complexity" evidence="1">
    <location>
        <begin position="209"/>
        <end position="252"/>
    </location>
</feature>
<dbReference type="EMBL" id="BPQB01000012">
    <property type="protein sequence ID" value="GJE89217.1"/>
    <property type="molecule type" value="Genomic_DNA"/>
</dbReference>
<reference evidence="4 5" key="1">
    <citation type="submission" date="2021-08" db="EMBL/GenBank/DDBJ databases">
        <title>Draft Genome Sequence of Phanerochaete sordida strain YK-624.</title>
        <authorList>
            <person name="Mori T."/>
            <person name="Dohra H."/>
            <person name="Suzuki T."/>
            <person name="Kawagishi H."/>
            <person name="Hirai H."/>
        </authorList>
    </citation>
    <scope>NUCLEOTIDE SEQUENCE [LARGE SCALE GENOMIC DNA]</scope>
    <source>
        <strain evidence="4 5">YK-624</strain>
    </source>
</reference>
<dbReference type="AlphaFoldDB" id="A0A9P3LCU3"/>
<accession>A0A9P3LCU3</accession>
<sequence length="461" mass="48129">MHIPLFSCRYILAFFTFVHLCPALGALINVTVDDQGSDSTTGTSIVYEAQWAIGPCSTCGAQPDPNNAIDGTWHDTTYNPSVPAQTLLRNATFEFTGSALYVFGMIDGGFGIDLILYLDGEQAGRFTDPPTSDFTYKYNQLYFSAENLDETQHSFKLQNGENNGPLSVVLFDYLRYTKDDGSEPSSVPPPASPAPSPQSSNPPTPEQPPTSSTPTSTSSKPPQGPDIPSSSPSGNSTSQTSTSPATSPPATSGDVHSTAPLFSPASSTSVVTVPDSSSRASPSPSSPGVAAASSHAPKLSNTTRTAVIAVAVVVPIIILALLALLYRARRSRFQRGTSTENLVHSPSVDANASEGRLAQLADMAGNLQTPPYADTAPTYYSVSPFTPSLGPSSQTSPLLPEKGRAPASATFSSPSVSGHSSVQDAEMSEVGEGAIPANMSVWDPVGSVTPETAPPMYQSEA</sequence>
<evidence type="ECO:0000313" key="5">
    <source>
        <dbReference type="Proteomes" id="UP000703269"/>
    </source>
</evidence>
<proteinExistence type="predicted"/>
<dbReference type="OrthoDB" id="3270641at2759"/>
<evidence type="ECO:0000256" key="1">
    <source>
        <dbReference type="SAM" id="MobiDB-lite"/>
    </source>
</evidence>
<dbReference type="Gene3D" id="2.60.120.260">
    <property type="entry name" value="Galactose-binding domain-like"/>
    <property type="match status" value="1"/>
</dbReference>
<protein>
    <submittedName>
        <fullName evidence="4">Uncharacterized protein</fullName>
    </submittedName>
</protein>
<keyword evidence="3" id="KW-0732">Signal</keyword>
<evidence type="ECO:0000313" key="4">
    <source>
        <dbReference type="EMBL" id="GJE89217.1"/>
    </source>
</evidence>
<keyword evidence="2" id="KW-1133">Transmembrane helix</keyword>
<feature type="compositionally biased region" description="Polar residues" evidence="1">
    <location>
        <begin position="387"/>
        <end position="397"/>
    </location>
</feature>
<feature type="transmembrane region" description="Helical" evidence="2">
    <location>
        <begin position="306"/>
        <end position="326"/>
    </location>
</feature>
<comment type="caution">
    <text evidence="4">The sequence shown here is derived from an EMBL/GenBank/DDBJ whole genome shotgun (WGS) entry which is preliminary data.</text>
</comment>
<dbReference type="Proteomes" id="UP000703269">
    <property type="component" value="Unassembled WGS sequence"/>
</dbReference>
<keyword evidence="2" id="KW-0472">Membrane</keyword>
<organism evidence="4 5">
    <name type="scientific">Phanerochaete sordida</name>
    <dbReference type="NCBI Taxonomy" id="48140"/>
    <lineage>
        <taxon>Eukaryota</taxon>
        <taxon>Fungi</taxon>
        <taxon>Dikarya</taxon>
        <taxon>Basidiomycota</taxon>
        <taxon>Agaricomycotina</taxon>
        <taxon>Agaricomycetes</taxon>
        <taxon>Polyporales</taxon>
        <taxon>Phanerochaetaceae</taxon>
        <taxon>Phanerochaete</taxon>
    </lineage>
</organism>
<feature type="region of interest" description="Disordered" evidence="1">
    <location>
        <begin position="387"/>
        <end position="461"/>
    </location>
</feature>
<name>A0A9P3LCU3_9APHY</name>
<keyword evidence="2" id="KW-0812">Transmembrane</keyword>
<evidence type="ECO:0000256" key="2">
    <source>
        <dbReference type="SAM" id="Phobius"/>
    </source>
</evidence>
<feature type="signal peptide" evidence="3">
    <location>
        <begin position="1"/>
        <end position="23"/>
    </location>
</feature>
<feature type="chain" id="PRO_5040441526" evidence="3">
    <location>
        <begin position="24"/>
        <end position="461"/>
    </location>
</feature>
<gene>
    <name evidence="4" type="ORF">PsYK624_053120</name>
</gene>
<feature type="region of interest" description="Disordered" evidence="1">
    <location>
        <begin position="179"/>
        <end position="298"/>
    </location>
</feature>
<evidence type="ECO:0000256" key="3">
    <source>
        <dbReference type="SAM" id="SignalP"/>
    </source>
</evidence>
<feature type="compositionally biased region" description="Low complexity" evidence="1">
    <location>
        <begin position="263"/>
        <end position="297"/>
    </location>
</feature>
<feature type="compositionally biased region" description="Pro residues" evidence="1">
    <location>
        <begin position="186"/>
        <end position="208"/>
    </location>
</feature>
<keyword evidence="5" id="KW-1185">Reference proteome</keyword>
<feature type="compositionally biased region" description="Low complexity" evidence="1">
    <location>
        <begin position="412"/>
        <end position="421"/>
    </location>
</feature>